<dbReference type="Proteomes" id="UP000095003">
    <property type="component" value="Unassembled WGS sequence"/>
</dbReference>
<gene>
    <name evidence="1" type="ORF">BEH84_06143</name>
    <name evidence="3" type="ORF">BEI59_13520</name>
    <name evidence="2" type="ORF">BEI61_03703</name>
    <name evidence="4" type="ORF">BEI63_14185</name>
</gene>
<evidence type="ECO:0000313" key="2">
    <source>
        <dbReference type="EMBL" id="ODM07811.1"/>
    </source>
</evidence>
<sequence length="70" mass="8225">MKYIIDRFEEGNAVCEQEDRTMLLISRSQLPSDAKEGDVILYTDGVYQVDKEATLERKKKIEEKRRKLFG</sequence>
<keyword evidence="3" id="KW-0808">Transferase</keyword>
<evidence type="ECO:0000313" key="4">
    <source>
        <dbReference type="EMBL" id="ODR56666.1"/>
    </source>
</evidence>
<name>A0A1E3AHD1_9FIRM</name>
<comment type="caution">
    <text evidence="2">The sequence shown here is derived from an EMBL/GenBank/DDBJ whole genome shotgun (WGS) entry which is preliminary data.</text>
</comment>
<keyword evidence="7" id="KW-1185">Reference proteome</keyword>
<keyword evidence="3" id="KW-0670">Pyruvate</keyword>
<evidence type="ECO:0000313" key="5">
    <source>
        <dbReference type="Proteomes" id="UP000094067"/>
    </source>
</evidence>
<dbReference type="Pfam" id="PF11213">
    <property type="entry name" value="DUF3006"/>
    <property type="match status" value="1"/>
</dbReference>
<dbReference type="GeneID" id="93304671"/>
<evidence type="ECO:0000313" key="7">
    <source>
        <dbReference type="Proteomes" id="UP000094869"/>
    </source>
</evidence>
<dbReference type="Proteomes" id="UP000094869">
    <property type="component" value="Unassembled WGS sequence"/>
</dbReference>
<dbReference type="EMBL" id="MEHA01000008">
    <property type="protein sequence ID" value="ODR51948.1"/>
    <property type="molecule type" value="Genomic_DNA"/>
</dbReference>
<evidence type="ECO:0000313" key="8">
    <source>
        <dbReference type="Proteomes" id="UP000095003"/>
    </source>
</evidence>
<accession>A0A1E3AHD1</accession>
<dbReference type="GO" id="GO:0016301">
    <property type="term" value="F:kinase activity"/>
    <property type="evidence" value="ECO:0007669"/>
    <property type="project" value="UniProtKB-KW"/>
</dbReference>
<reference evidence="3 6" key="3">
    <citation type="submission" date="2016-08" db="EMBL/GenBank/DDBJ databases">
        <authorList>
            <person name="Seilhamer J.J."/>
        </authorList>
    </citation>
    <scope>NUCLEOTIDE SEQUENCE [LARGE SCALE GENOMIC DNA]</scope>
    <source>
        <strain evidence="3 6">NML150140-1</strain>
    </source>
</reference>
<dbReference type="Proteomes" id="UP000094067">
    <property type="component" value="Unassembled WGS sequence"/>
</dbReference>
<dbReference type="Proteomes" id="UP000094271">
    <property type="component" value="Unassembled WGS sequence"/>
</dbReference>
<evidence type="ECO:0000313" key="3">
    <source>
        <dbReference type="EMBL" id="ODR51948.1"/>
    </source>
</evidence>
<keyword evidence="3" id="KW-0418">Kinase</keyword>
<proteinExistence type="predicted"/>
<protein>
    <submittedName>
        <fullName evidence="3">Pyruvate kinase</fullName>
    </submittedName>
</protein>
<reference evidence="5 8" key="1">
    <citation type="submission" date="2016-07" db="EMBL/GenBank/DDBJ databases">
        <title>Characterization of isolates of Eisenbergiella tayi derived from blood cultures, using whole genome sequencing.</title>
        <authorList>
            <person name="Burdz T."/>
            <person name="Wiebe D."/>
            <person name="Huynh C."/>
            <person name="Bernard K."/>
        </authorList>
    </citation>
    <scope>NUCLEOTIDE SEQUENCE [LARGE SCALE GENOMIC DNA]</scope>
    <source>
        <strain evidence="2 5">NML 110608</strain>
        <strain evidence="1 8">NML 120489</strain>
    </source>
</reference>
<dbReference type="RefSeq" id="WP_009252887.1">
    <property type="nucleotide sequence ID" value="NZ_CABMHK010000100.1"/>
</dbReference>
<dbReference type="EMBL" id="MCGH01000002">
    <property type="protein sequence ID" value="ODM07811.1"/>
    <property type="molecule type" value="Genomic_DNA"/>
</dbReference>
<evidence type="ECO:0000313" key="6">
    <source>
        <dbReference type="Proteomes" id="UP000094271"/>
    </source>
</evidence>
<dbReference type="AlphaFoldDB" id="A0A1E3AHD1"/>
<dbReference type="InterPro" id="IPR021377">
    <property type="entry name" value="DUF3006"/>
</dbReference>
<reference evidence="4 7" key="2">
    <citation type="submission" date="2016-08" db="EMBL/GenBank/DDBJ databases">
        <title>Characterization of Isolates of Eisenbergiella tayi Derived from Blood Cultures, Using Whole Genome Sequencing.</title>
        <authorList>
            <person name="Bernier A.-M."/>
            <person name="Burdz T."/>
            <person name="Wiebe D."/>
            <person name="Bernard K."/>
        </authorList>
    </citation>
    <scope>NUCLEOTIDE SEQUENCE [LARGE SCALE GENOMIC DNA]</scope>
    <source>
        <strain evidence="4 7">NML120146</strain>
    </source>
</reference>
<dbReference type="OrthoDB" id="164847at2"/>
<dbReference type="EMBL" id="MCGI01000008">
    <property type="protein sequence ID" value="ODM02911.1"/>
    <property type="molecule type" value="Genomic_DNA"/>
</dbReference>
<dbReference type="EMBL" id="MEHD01000023">
    <property type="protein sequence ID" value="ODR56666.1"/>
    <property type="molecule type" value="Genomic_DNA"/>
</dbReference>
<organism evidence="2 5">
    <name type="scientific">Eisenbergiella tayi</name>
    <dbReference type="NCBI Taxonomy" id="1432052"/>
    <lineage>
        <taxon>Bacteria</taxon>
        <taxon>Bacillati</taxon>
        <taxon>Bacillota</taxon>
        <taxon>Clostridia</taxon>
        <taxon>Lachnospirales</taxon>
        <taxon>Lachnospiraceae</taxon>
        <taxon>Eisenbergiella</taxon>
    </lineage>
</organism>
<evidence type="ECO:0000313" key="1">
    <source>
        <dbReference type="EMBL" id="ODM02911.1"/>
    </source>
</evidence>